<accession>K0VEQ8</accession>
<feature type="transmembrane region" description="Helical" evidence="1">
    <location>
        <begin position="12"/>
        <end position="34"/>
    </location>
</feature>
<dbReference type="eggNOG" id="ENOG50336I4">
    <property type="taxonomic scope" value="Bacteria"/>
</dbReference>
<evidence type="ECO:0000313" key="2">
    <source>
        <dbReference type="EMBL" id="EJZ09564.1"/>
    </source>
</evidence>
<dbReference type="AlphaFoldDB" id="K0VEQ8"/>
<evidence type="ECO:0008006" key="4">
    <source>
        <dbReference type="Google" id="ProtNLM"/>
    </source>
</evidence>
<dbReference type="HOGENOM" id="CLU_057312_1_0_11"/>
<dbReference type="InterPro" id="IPR021903">
    <property type="entry name" value="DUF3515"/>
</dbReference>
<dbReference type="EMBL" id="ALQA01000021">
    <property type="protein sequence ID" value="EJZ09564.1"/>
    <property type="molecule type" value="Genomic_DNA"/>
</dbReference>
<reference evidence="2 3" key="1">
    <citation type="journal article" date="2012" name="J. Bacteriol.">
        <title>Complete Genome Sequence of Mycobacterium vaccae Type Strain ATCC 25954.</title>
        <authorList>
            <person name="Ho Y.S."/>
            <person name="Adroub S.A."/>
            <person name="Abadi M."/>
            <person name="Al Alwan B."/>
            <person name="Alkhateeb R."/>
            <person name="Gao G."/>
            <person name="Ragab A."/>
            <person name="Ali S."/>
            <person name="van Soolingen D."/>
            <person name="Bitter W."/>
            <person name="Pain A."/>
            <person name="Abdallah A.M."/>
        </authorList>
    </citation>
    <scope>NUCLEOTIDE SEQUENCE [LARGE SCALE GENOMIC DNA]</scope>
    <source>
        <strain evidence="2 3">ATCC 25954</strain>
    </source>
</reference>
<organism evidence="2 3">
    <name type="scientific">Mycolicibacterium vaccae ATCC 25954</name>
    <dbReference type="NCBI Taxonomy" id="1194972"/>
    <lineage>
        <taxon>Bacteria</taxon>
        <taxon>Bacillati</taxon>
        <taxon>Actinomycetota</taxon>
        <taxon>Actinomycetes</taxon>
        <taxon>Mycobacteriales</taxon>
        <taxon>Mycobacteriaceae</taxon>
        <taxon>Mycolicibacterium</taxon>
    </lineage>
</organism>
<proteinExistence type="predicted"/>
<evidence type="ECO:0000256" key="1">
    <source>
        <dbReference type="SAM" id="Phobius"/>
    </source>
</evidence>
<keyword evidence="1" id="KW-0472">Membrane</keyword>
<keyword evidence="1" id="KW-0812">Transmembrane</keyword>
<dbReference type="RefSeq" id="WP_003928668.1">
    <property type="nucleotide sequence ID" value="NZ_JH814684.1"/>
</dbReference>
<sequence>MSSQTPDGPPRAALIAALVVAVGGVVAVIATIAVMQRAPQAQPVAVAALPAPAAQSPQCAALVDALPAELGDYRRAPLVDPAPPGTAAWQREQPGEALILRCGLDRPAEFVIGAPVQVVDEVQWFRVQEPGAAQDSRSTWFAVDRPVYVALTLPADSGPTPIQVLSQTIAETWPARAPEPGPVGPPPR</sequence>
<dbReference type="Proteomes" id="UP000006072">
    <property type="component" value="Unassembled WGS sequence"/>
</dbReference>
<name>K0VEQ8_MYCVA</name>
<dbReference type="Pfam" id="PF12028">
    <property type="entry name" value="DUF3515"/>
    <property type="match status" value="1"/>
</dbReference>
<protein>
    <recommendedName>
        <fullName evidence="4">DUF3515 domain-containing protein</fullName>
    </recommendedName>
</protein>
<comment type="caution">
    <text evidence="2">The sequence shown here is derived from an EMBL/GenBank/DDBJ whole genome shotgun (WGS) entry which is preliminary data.</text>
</comment>
<dbReference type="PATRIC" id="fig|1194972.3.peg.2366"/>
<keyword evidence="3" id="KW-1185">Reference proteome</keyword>
<keyword evidence="1" id="KW-1133">Transmembrane helix</keyword>
<evidence type="ECO:0000313" key="3">
    <source>
        <dbReference type="Proteomes" id="UP000006072"/>
    </source>
</evidence>
<gene>
    <name evidence="2" type="ORF">MVAC_11812</name>
</gene>